<evidence type="ECO:0000313" key="3">
    <source>
        <dbReference type="Proteomes" id="UP000003163"/>
    </source>
</evidence>
<keyword evidence="1" id="KW-0812">Transmembrane</keyword>
<dbReference type="HOGENOM" id="CLU_552097_0_0_1"/>
<reference evidence="3" key="2">
    <citation type="submission" date="2015-07" db="EMBL/GenBank/DDBJ databases">
        <title>Contrasting host-pathogen interactions and genome evolution in two generalist and specialist microsporidian pathogens of mosquitoes.</title>
        <authorList>
            <consortium name="The Broad Institute Genomics Platform"/>
            <consortium name="The Broad Institute Genome Sequencing Center for Infectious Disease"/>
            <person name="Cuomo C.A."/>
            <person name="Sanscrainte N.D."/>
            <person name="Goldberg J.M."/>
            <person name="Heiman D."/>
            <person name="Young S."/>
            <person name="Zeng Q."/>
            <person name="Becnel J.J."/>
            <person name="Birren B.W."/>
        </authorList>
    </citation>
    <scope>NUCLEOTIDE SEQUENCE [LARGE SCALE GENOMIC DNA]</scope>
    <source>
        <strain evidence="3">USNM 41457</strain>
    </source>
</reference>
<evidence type="ECO:0000313" key="2">
    <source>
        <dbReference type="EMBL" id="EJW04717.1"/>
    </source>
</evidence>
<feature type="transmembrane region" description="Helical" evidence="1">
    <location>
        <begin position="15"/>
        <end position="38"/>
    </location>
</feature>
<protein>
    <submittedName>
        <fullName evidence="2">Uncharacterized protein</fullName>
    </submittedName>
</protein>
<sequence>MPVSPKILTRCYKRLFGNILSAPIIFFMLILQLIMFAASLDISNALKNPNMNASVHEKYNNHSFDVNHEFSDIRPYQNYLQNKGYNFKTNNSIVENDSQKNKTSYNASFDTFSNPQIENNIYANLSDPRIVVKEITIDLYDLISYIKNKDESILRKYRLDYLFEKLIELSCDEMFYQKGQLFRLILYSDTLKSIYKDIKELDIVDEEALSIISFFFRHLRMINLYSKRLENYEIEYIENLYCIDSSSLPKDSAIISLKHDLFHANYAFVIKFSGIFDLYWEKRFFTLNKYLQNNNLNRNLSDFYYINHIGATPYDINNVRFANIKYTPLITHPDEGKVGAYLNLHSLDVRHSQKFDDLKEYLEITLNSIFNYCTGKIVFEKMYEKNQKGAITKITLYGEEELGKISYLVRYLIFNALVDHYYLSDIDVRDICNFRFFPVDEPKNVTSKPIHINDIPYNAIIIDVWNYGLEKTCTEDSCSISCMDEIYVYVGLNQ</sequence>
<dbReference type="Proteomes" id="UP000003163">
    <property type="component" value="Unassembled WGS sequence"/>
</dbReference>
<dbReference type="EMBL" id="AFBI03000014">
    <property type="protein sequence ID" value="EJW04717.1"/>
    <property type="molecule type" value="Genomic_DNA"/>
</dbReference>
<keyword evidence="1" id="KW-0472">Membrane</keyword>
<dbReference type="VEuPathDB" id="MicrosporidiaDB:EDEG_01080"/>
<evidence type="ECO:0000256" key="1">
    <source>
        <dbReference type="SAM" id="Phobius"/>
    </source>
</evidence>
<proteinExistence type="predicted"/>
<comment type="caution">
    <text evidence="2">The sequence shown here is derived from an EMBL/GenBank/DDBJ whole genome shotgun (WGS) entry which is preliminary data.</text>
</comment>
<accession>J9DTU2</accession>
<name>J9DTU2_EDHAE</name>
<gene>
    <name evidence="2" type="ORF">EDEG_01080</name>
</gene>
<keyword evidence="1" id="KW-1133">Transmembrane helix</keyword>
<dbReference type="AlphaFoldDB" id="J9DTU2"/>
<organism evidence="2 3">
    <name type="scientific">Edhazardia aedis (strain USNM 41457)</name>
    <name type="common">Microsporidian parasite</name>
    <dbReference type="NCBI Taxonomy" id="1003232"/>
    <lineage>
        <taxon>Eukaryota</taxon>
        <taxon>Fungi</taxon>
        <taxon>Fungi incertae sedis</taxon>
        <taxon>Microsporidia</taxon>
        <taxon>Edhazardia</taxon>
    </lineage>
</organism>
<dbReference type="InParanoid" id="J9DTU2"/>
<reference evidence="2 3" key="1">
    <citation type="submission" date="2011-08" db="EMBL/GenBank/DDBJ databases">
        <authorList>
            <person name="Liu Z.J."/>
            <person name="Shi F.L."/>
            <person name="Lu J.Q."/>
            <person name="Li M."/>
            <person name="Wang Z.L."/>
        </authorList>
    </citation>
    <scope>NUCLEOTIDE SEQUENCE [LARGE SCALE GENOMIC DNA]</scope>
    <source>
        <strain evidence="2 3">USNM 41457</strain>
    </source>
</reference>
<keyword evidence="3" id="KW-1185">Reference proteome</keyword>